<protein>
    <recommendedName>
        <fullName evidence="3 10">NAD(P)H-hydrate epimerase</fullName>
        <ecNumber evidence="3 10">5.1.99.6</ecNumber>
    </recommendedName>
    <alternativeName>
        <fullName evidence="10">NAD(P)HX epimerase</fullName>
    </alternativeName>
</protein>
<dbReference type="EMBL" id="BMYS01000032">
    <property type="protein sequence ID" value="GGW96741.1"/>
    <property type="molecule type" value="Genomic_DNA"/>
</dbReference>
<comment type="function">
    <text evidence="10">Catalyzes the epimerization of the S- and R-forms of NAD(P)HX, a damaged form of NAD(P)H that is a result of enzymatic or heat-dependent hydration. This is a prerequisite for the S-specific NAD(P)H-hydrate dehydratase to allow the repair of both epimers of NAD(P)HX.</text>
</comment>
<feature type="binding site" evidence="10">
    <location>
        <position position="121"/>
    </location>
    <ligand>
        <name>K(+)</name>
        <dbReference type="ChEBI" id="CHEBI:29103"/>
    </ligand>
</feature>
<comment type="caution">
    <text evidence="12">The sequence shown here is derived from an EMBL/GenBank/DDBJ whole genome shotgun (WGS) entry which is preliminary data.</text>
</comment>
<dbReference type="NCBIfam" id="TIGR00197">
    <property type="entry name" value="yjeF_nterm"/>
    <property type="match status" value="1"/>
</dbReference>
<dbReference type="HAMAP" id="MF_01966">
    <property type="entry name" value="NADHX_epimerase"/>
    <property type="match status" value="1"/>
</dbReference>
<evidence type="ECO:0000313" key="12">
    <source>
        <dbReference type="EMBL" id="GGW96741.1"/>
    </source>
</evidence>
<comment type="caution">
    <text evidence="10">Lacks conserved residue(s) required for the propagation of feature annotation.</text>
</comment>
<evidence type="ECO:0000259" key="11">
    <source>
        <dbReference type="PROSITE" id="PS51385"/>
    </source>
</evidence>
<keyword evidence="13" id="KW-1185">Reference proteome</keyword>
<evidence type="ECO:0000256" key="7">
    <source>
        <dbReference type="ARBA" id="ARBA00022958"/>
    </source>
</evidence>
<dbReference type="AlphaFoldDB" id="A0A918JRU3"/>
<dbReference type="GO" id="GO:0046872">
    <property type="term" value="F:metal ion binding"/>
    <property type="evidence" value="ECO:0007669"/>
    <property type="project" value="UniProtKB-KW"/>
</dbReference>
<dbReference type="SUPFAM" id="SSF64153">
    <property type="entry name" value="YjeF N-terminal domain-like"/>
    <property type="match status" value="1"/>
</dbReference>
<feature type="binding site" evidence="10">
    <location>
        <begin position="56"/>
        <end position="60"/>
    </location>
    <ligand>
        <name>(6S)-NADPHX</name>
        <dbReference type="ChEBI" id="CHEBI:64076"/>
    </ligand>
</feature>
<dbReference type="Gene3D" id="3.40.50.10260">
    <property type="entry name" value="YjeF N-terminal domain"/>
    <property type="match status" value="1"/>
</dbReference>
<evidence type="ECO:0000256" key="6">
    <source>
        <dbReference type="ARBA" id="ARBA00022857"/>
    </source>
</evidence>
<comment type="similarity">
    <text evidence="10">Belongs to the NnrE/AIBP family.</text>
</comment>
<gene>
    <name evidence="10" type="primary">nnrE</name>
    <name evidence="12" type="ORF">GCM10011450_27820</name>
</gene>
<dbReference type="GO" id="GO:0052856">
    <property type="term" value="F:NAD(P)HX epimerase activity"/>
    <property type="evidence" value="ECO:0007669"/>
    <property type="project" value="UniProtKB-UniRule"/>
</dbReference>
<evidence type="ECO:0000256" key="10">
    <source>
        <dbReference type="HAMAP-Rule" id="MF_01966"/>
    </source>
</evidence>
<feature type="binding site" evidence="10">
    <location>
        <position position="57"/>
    </location>
    <ligand>
        <name>K(+)</name>
        <dbReference type="ChEBI" id="CHEBI:29103"/>
    </ligand>
</feature>
<evidence type="ECO:0000256" key="5">
    <source>
        <dbReference type="ARBA" id="ARBA00022741"/>
    </source>
</evidence>
<keyword evidence="8 10" id="KW-0520">NAD</keyword>
<reference evidence="12" key="2">
    <citation type="submission" date="2020-09" db="EMBL/GenBank/DDBJ databases">
        <authorList>
            <person name="Sun Q."/>
            <person name="Kim S."/>
        </authorList>
    </citation>
    <scope>NUCLEOTIDE SEQUENCE</scope>
    <source>
        <strain evidence="12">KCTC 23732</strain>
    </source>
</reference>
<dbReference type="PANTHER" id="PTHR13232">
    <property type="entry name" value="NAD(P)H-HYDRATE EPIMERASE"/>
    <property type="match status" value="1"/>
</dbReference>
<dbReference type="EC" id="5.1.99.6" evidence="3 10"/>
<accession>A0A918JRU3</accession>
<feature type="binding site" evidence="10">
    <location>
        <position position="154"/>
    </location>
    <ligand>
        <name>(6S)-NADPHX</name>
        <dbReference type="ChEBI" id="CHEBI:64076"/>
    </ligand>
</feature>
<keyword evidence="9 10" id="KW-0413">Isomerase</keyword>
<dbReference type="InterPro" id="IPR004443">
    <property type="entry name" value="YjeF_N_dom"/>
</dbReference>
<keyword evidence="5 10" id="KW-0547">Nucleotide-binding</keyword>
<sequence length="206" mass="22381">MKIYTSAQMREREQAAVDAGSSFEQLMENAGTAAASDILQRFPLPGRCLVVCGKGNNGGDGLVIARCLHEQGWQVDIVFLLGEQLSELAELNRQRLPQSGRLQIMTLQQLARQKTYDVLLDGVFGTGFSGPLPEKVGQCMKALNQMSGTRIALDMPTGLNCDTGQADENTFMADITYTFAAYKPAHLLTQAKAYCGQIVCLDIGID</sequence>
<dbReference type="PANTHER" id="PTHR13232:SF10">
    <property type="entry name" value="NAD(P)H-HYDRATE EPIMERASE"/>
    <property type="match status" value="1"/>
</dbReference>
<comment type="catalytic activity">
    <reaction evidence="2 10">
        <text>(6R)-NADPHX = (6S)-NADPHX</text>
        <dbReference type="Rhea" id="RHEA:32227"/>
        <dbReference type="ChEBI" id="CHEBI:64076"/>
        <dbReference type="ChEBI" id="CHEBI:64077"/>
        <dbReference type="EC" id="5.1.99.6"/>
    </reaction>
</comment>
<dbReference type="RefSeq" id="WP_189386107.1">
    <property type="nucleotide sequence ID" value="NZ_BAABFY010000039.1"/>
</dbReference>
<evidence type="ECO:0000313" key="13">
    <source>
        <dbReference type="Proteomes" id="UP000608345"/>
    </source>
</evidence>
<name>A0A918JRU3_9BURK</name>
<comment type="catalytic activity">
    <reaction evidence="1 10">
        <text>(6R)-NADHX = (6S)-NADHX</text>
        <dbReference type="Rhea" id="RHEA:32215"/>
        <dbReference type="ChEBI" id="CHEBI:64074"/>
        <dbReference type="ChEBI" id="CHEBI:64075"/>
        <dbReference type="EC" id="5.1.99.6"/>
    </reaction>
</comment>
<evidence type="ECO:0000256" key="1">
    <source>
        <dbReference type="ARBA" id="ARBA00000013"/>
    </source>
</evidence>
<evidence type="ECO:0000256" key="8">
    <source>
        <dbReference type="ARBA" id="ARBA00023027"/>
    </source>
</evidence>
<evidence type="ECO:0000256" key="4">
    <source>
        <dbReference type="ARBA" id="ARBA00022723"/>
    </source>
</evidence>
<keyword evidence="6 10" id="KW-0521">NADP</keyword>
<comment type="cofactor">
    <cofactor evidence="10">
        <name>K(+)</name>
        <dbReference type="ChEBI" id="CHEBI:29103"/>
    </cofactor>
    <text evidence="10">Binds 1 potassium ion per subunit.</text>
</comment>
<dbReference type="InterPro" id="IPR032976">
    <property type="entry name" value="YJEFN_prot_NAXE-like"/>
</dbReference>
<evidence type="ECO:0000256" key="2">
    <source>
        <dbReference type="ARBA" id="ARBA00000909"/>
    </source>
</evidence>
<feature type="domain" description="YjeF N-terminal" evidence="11">
    <location>
        <begin position="9"/>
        <end position="206"/>
    </location>
</feature>
<dbReference type="PROSITE" id="PS51385">
    <property type="entry name" value="YJEF_N"/>
    <property type="match status" value="1"/>
</dbReference>
<evidence type="ECO:0000256" key="3">
    <source>
        <dbReference type="ARBA" id="ARBA00012228"/>
    </source>
</evidence>
<keyword evidence="4 10" id="KW-0479">Metal-binding</keyword>
<dbReference type="Proteomes" id="UP000608345">
    <property type="component" value="Unassembled WGS sequence"/>
</dbReference>
<proteinExistence type="inferred from homology"/>
<dbReference type="Pfam" id="PF03853">
    <property type="entry name" value="YjeF_N"/>
    <property type="match status" value="1"/>
</dbReference>
<dbReference type="GO" id="GO:0000166">
    <property type="term" value="F:nucleotide binding"/>
    <property type="evidence" value="ECO:0007669"/>
    <property type="project" value="UniProtKB-KW"/>
</dbReference>
<keyword evidence="7 10" id="KW-0630">Potassium</keyword>
<feature type="binding site" evidence="10">
    <location>
        <position position="157"/>
    </location>
    <ligand>
        <name>K(+)</name>
        <dbReference type="ChEBI" id="CHEBI:29103"/>
    </ligand>
</feature>
<evidence type="ECO:0000256" key="9">
    <source>
        <dbReference type="ARBA" id="ARBA00023235"/>
    </source>
</evidence>
<feature type="binding site" evidence="10">
    <location>
        <begin position="125"/>
        <end position="131"/>
    </location>
    <ligand>
        <name>(6S)-NADPHX</name>
        <dbReference type="ChEBI" id="CHEBI:64076"/>
    </ligand>
</feature>
<organism evidence="12 13">
    <name type="scientific">Advenella faeciporci</name>
    <dbReference type="NCBI Taxonomy" id="797535"/>
    <lineage>
        <taxon>Bacteria</taxon>
        <taxon>Pseudomonadati</taxon>
        <taxon>Pseudomonadota</taxon>
        <taxon>Betaproteobacteria</taxon>
        <taxon>Burkholderiales</taxon>
        <taxon>Alcaligenaceae</taxon>
    </lineage>
</organism>
<dbReference type="InterPro" id="IPR036652">
    <property type="entry name" value="YjeF_N_dom_sf"/>
</dbReference>
<reference evidence="12" key="1">
    <citation type="journal article" date="2014" name="Int. J. Syst. Evol. Microbiol.">
        <title>Complete genome sequence of Corynebacterium casei LMG S-19264T (=DSM 44701T), isolated from a smear-ripened cheese.</title>
        <authorList>
            <consortium name="US DOE Joint Genome Institute (JGI-PGF)"/>
            <person name="Walter F."/>
            <person name="Albersmeier A."/>
            <person name="Kalinowski J."/>
            <person name="Ruckert C."/>
        </authorList>
    </citation>
    <scope>NUCLEOTIDE SEQUENCE</scope>
    <source>
        <strain evidence="12">KCTC 23732</strain>
    </source>
</reference>